<gene>
    <name evidence="1" type="primary">orf47b</name>
</gene>
<dbReference type="EMBL" id="MF101425">
    <property type="protein sequence ID" value="ARW62985.1"/>
    <property type="molecule type" value="Genomic_DNA"/>
</dbReference>
<dbReference type="AlphaFoldDB" id="A0A1Z1MAZ4"/>
<organism evidence="1">
    <name type="scientific">Leptosiphonia brodiei</name>
    <dbReference type="NCBI Taxonomy" id="2608611"/>
    <lineage>
        <taxon>Eukaryota</taxon>
        <taxon>Rhodophyta</taxon>
        <taxon>Florideophyceae</taxon>
        <taxon>Rhodymeniophycidae</taxon>
        <taxon>Ceramiales</taxon>
        <taxon>Rhodomelaceae</taxon>
        <taxon>Polysiphonioideae</taxon>
        <taxon>Leptosiphonia</taxon>
    </lineage>
</organism>
<protein>
    <submittedName>
        <fullName evidence="1">Uncharacterized protein</fullName>
    </submittedName>
</protein>
<keyword evidence="1" id="KW-0150">Chloroplast</keyword>
<name>A0A1Z1MAZ4_9FLOR</name>
<dbReference type="RefSeq" id="YP_009394423.1">
    <property type="nucleotide sequence ID" value="NC_035272.1"/>
</dbReference>
<reference evidence="1" key="1">
    <citation type="journal article" date="2017" name="J. Phycol.">
        <title>Analysis of chloroplast genomes and a supermatrix inform reclassification of the Rhodomelaceae (Rhodophyta).</title>
        <authorList>
            <person name="Diaz-Tapia P."/>
            <person name="Maggs C.A."/>
            <person name="West J.A."/>
            <person name="Verbruggen H."/>
        </authorList>
    </citation>
    <scope>NUCLEOTIDE SEQUENCE</scope>
    <source>
        <strain evidence="1">PD516</strain>
    </source>
</reference>
<keyword evidence="1" id="KW-0934">Plastid</keyword>
<geneLocation type="chloroplast" evidence="1"/>
<dbReference type="GeneID" id="33356276"/>
<proteinExistence type="predicted"/>
<sequence>MSTLKKIKTVDNNIAKLLQNEFFIDISFFTICNYVKCKKTPSKFSFF</sequence>
<accession>A0A1Z1MAZ4</accession>
<evidence type="ECO:0000313" key="1">
    <source>
        <dbReference type="EMBL" id="ARW62985.1"/>
    </source>
</evidence>